<sequence length="152" mass="16971">MTAIFHGDAQGVNETLGHTVNLAWVRADFQQRCKLIAPDPRYNVLRTHPTSKAYCHLAQHGVSGLMAKRVVHALEMVDIQIEERETLTGRPVSCDCLVQMLFEQCPIGQACQHIMRSLTREPRFELFATVHATYRGDIAVWLACGAIVGQAD</sequence>
<dbReference type="AlphaFoldDB" id="A0A5S9NQD2"/>
<proteinExistence type="predicted"/>
<organism evidence="1 2">
    <name type="scientific">Starkeya nomas</name>
    <dbReference type="NCBI Taxonomy" id="2666134"/>
    <lineage>
        <taxon>Bacteria</taxon>
        <taxon>Pseudomonadati</taxon>
        <taxon>Pseudomonadota</taxon>
        <taxon>Alphaproteobacteria</taxon>
        <taxon>Hyphomicrobiales</taxon>
        <taxon>Xanthobacteraceae</taxon>
        <taxon>Starkeya</taxon>
    </lineage>
</organism>
<protein>
    <submittedName>
        <fullName evidence="1">Uncharacterized protein</fullName>
    </submittedName>
</protein>
<evidence type="ECO:0000313" key="2">
    <source>
        <dbReference type="Proteomes" id="UP000433050"/>
    </source>
</evidence>
<gene>
    <name evidence="1" type="ORF">STARVERO_01492</name>
</gene>
<dbReference type="Proteomes" id="UP000433050">
    <property type="component" value="Unassembled WGS sequence"/>
</dbReference>
<evidence type="ECO:0000313" key="1">
    <source>
        <dbReference type="EMBL" id="CAA0092657.1"/>
    </source>
</evidence>
<name>A0A5S9NQD2_9HYPH</name>
<dbReference type="EMBL" id="CACSAS010000001">
    <property type="protein sequence ID" value="CAA0092657.1"/>
    <property type="molecule type" value="Genomic_DNA"/>
</dbReference>
<reference evidence="1 2" key="1">
    <citation type="submission" date="2019-12" db="EMBL/GenBank/DDBJ databases">
        <authorList>
            <person name="Reyes-Prieto M."/>
        </authorList>
    </citation>
    <scope>NUCLEOTIDE SEQUENCE [LARGE SCALE GENOMIC DNA]</scope>
    <source>
        <strain evidence="1">HF14-78462</strain>
    </source>
</reference>
<keyword evidence="2" id="KW-1185">Reference proteome</keyword>
<accession>A0A5S9NQD2</accession>